<dbReference type="SMART" id="SM00091">
    <property type="entry name" value="PAS"/>
    <property type="match status" value="1"/>
</dbReference>
<keyword evidence="3" id="KW-0597">Phosphoprotein</keyword>
<dbReference type="AlphaFoldDB" id="A0A3R7WD80"/>
<evidence type="ECO:0000256" key="2">
    <source>
        <dbReference type="ARBA" id="ARBA00012438"/>
    </source>
</evidence>
<dbReference type="CDD" id="cd00130">
    <property type="entry name" value="PAS"/>
    <property type="match status" value="1"/>
</dbReference>
<reference evidence="8 9" key="1">
    <citation type="submission" date="2018-08" db="EMBL/GenBank/DDBJ databases">
        <title>The metabolism and importance of syntrophic acetate oxidation coupled to methane or sulfide production in haloalkaline environments.</title>
        <authorList>
            <person name="Timmers P.H.A."/>
            <person name="Vavourakis C.D."/>
            <person name="Sorokin D.Y."/>
            <person name="Sinninghe Damste J.S."/>
            <person name="Muyzer G."/>
            <person name="Stams A.J.M."/>
            <person name="Plugge C.M."/>
        </authorList>
    </citation>
    <scope>NUCLEOTIDE SEQUENCE [LARGE SCALE GENOMIC DNA]</scope>
    <source>
        <strain evidence="8">MSAO_Arc3</strain>
    </source>
</reference>
<feature type="non-terminal residue" evidence="8">
    <location>
        <position position="360"/>
    </location>
</feature>
<dbReference type="InterPro" id="IPR035965">
    <property type="entry name" value="PAS-like_dom_sf"/>
</dbReference>
<evidence type="ECO:0000256" key="3">
    <source>
        <dbReference type="ARBA" id="ARBA00022553"/>
    </source>
</evidence>
<evidence type="ECO:0000313" key="9">
    <source>
        <dbReference type="Proteomes" id="UP000284763"/>
    </source>
</evidence>
<dbReference type="PANTHER" id="PTHR43304:SF1">
    <property type="entry name" value="PAC DOMAIN-CONTAINING PROTEIN"/>
    <property type="match status" value="1"/>
</dbReference>
<dbReference type="PROSITE" id="PS50113">
    <property type="entry name" value="PAC"/>
    <property type="match status" value="1"/>
</dbReference>
<sequence>EVLPDLKYTGFDWIGAYGKVALTGQSVHSEAFSEPLGRWYEVIAFSDEKGSFITVFKDINELKIENEKTKNLINYINKYQEFSAETLDYRFSTDTIRILSGAKFVILSLILEKDKNKTVTQAVSGDPGSHSRVTELLGFDPEGSVWETDHENLGVDSENRLVYYPSFSEIGFYNYSATIPVLKKIEEFLLPGGLYSMQINYLGEPFGVVTLIMPTSQDLENKELLELYINYLASIIKRIRAEKTLKKSEDRCRALVDSINEAIIVAQEGVIKHVNSKTTELSGYSKEEMLLSSITDYIHPHDRDMVLTKHRRRMEGEEFETRYQLRVVKKDGDIRWVEISAAATEWDNQLATLNLLLDIT</sequence>
<dbReference type="Proteomes" id="UP000284763">
    <property type="component" value="Unassembled WGS sequence"/>
</dbReference>
<evidence type="ECO:0000256" key="1">
    <source>
        <dbReference type="ARBA" id="ARBA00000085"/>
    </source>
</evidence>
<feature type="domain" description="PAS" evidence="6">
    <location>
        <begin position="248"/>
        <end position="317"/>
    </location>
</feature>
<evidence type="ECO:0000256" key="5">
    <source>
        <dbReference type="ARBA" id="ARBA00022777"/>
    </source>
</evidence>
<gene>
    <name evidence="8" type="ORF">D5R95_06810</name>
</gene>
<dbReference type="InterPro" id="IPR000700">
    <property type="entry name" value="PAS-assoc_C"/>
</dbReference>
<evidence type="ECO:0000256" key="4">
    <source>
        <dbReference type="ARBA" id="ARBA00022679"/>
    </source>
</evidence>
<comment type="caution">
    <text evidence="8">The sequence shown here is derived from an EMBL/GenBank/DDBJ whole genome shotgun (WGS) entry which is preliminary data.</text>
</comment>
<dbReference type="NCBIfam" id="TIGR00229">
    <property type="entry name" value="sensory_box"/>
    <property type="match status" value="1"/>
</dbReference>
<dbReference type="Pfam" id="PF08447">
    <property type="entry name" value="PAS_3"/>
    <property type="match status" value="1"/>
</dbReference>
<dbReference type="InterPro" id="IPR000014">
    <property type="entry name" value="PAS"/>
</dbReference>
<dbReference type="SUPFAM" id="SSF55785">
    <property type="entry name" value="PYP-like sensor domain (PAS domain)"/>
    <property type="match status" value="1"/>
</dbReference>
<organism evidence="8 9">
    <name type="scientific">Methanosalsum natronophilum</name>
    <dbReference type="NCBI Taxonomy" id="768733"/>
    <lineage>
        <taxon>Archaea</taxon>
        <taxon>Methanobacteriati</taxon>
        <taxon>Methanobacteriota</taxon>
        <taxon>Stenosarchaea group</taxon>
        <taxon>Methanomicrobia</taxon>
        <taxon>Methanosarcinales</taxon>
        <taxon>Methanosarcinaceae</taxon>
        <taxon>Methanosalsum</taxon>
    </lineage>
</organism>
<evidence type="ECO:0000313" key="8">
    <source>
        <dbReference type="EMBL" id="RQD82780.1"/>
    </source>
</evidence>
<dbReference type="PROSITE" id="PS50112">
    <property type="entry name" value="PAS"/>
    <property type="match status" value="1"/>
</dbReference>
<comment type="catalytic activity">
    <reaction evidence="1">
        <text>ATP + protein L-histidine = ADP + protein N-phospho-L-histidine.</text>
        <dbReference type="EC" id="2.7.13.3"/>
    </reaction>
</comment>
<dbReference type="InterPro" id="IPR052162">
    <property type="entry name" value="Sensor_kinase/Photoreceptor"/>
</dbReference>
<dbReference type="InterPro" id="IPR013655">
    <property type="entry name" value="PAS_fold_3"/>
</dbReference>
<keyword evidence="4" id="KW-0808">Transferase</keyword>
<accession>A0A3R7WD80</accession>
<keyword evidence="5" id="KW-0418">Kinase</keyword>
<protein>
    <recommendedName>
        <fullName evidence="2">histidine kinase</fullName>
        <ecNumber evidence="2">2.7.13.3</ecNumber>
    </recommendedName>
</protein>
<evidence type="ECO:0000259" key="6">
    <source>
        <dbReference type="PROSITE" id="PS50112"/>
    </source>
</evidence>
<name>A0A3R7WD80_9EURY</name>
<dbReference type="Gene3D" id="3.30.450.20">
    <property type="entry name" value="PAS domain"/>
    <property type="match status" value="1"/>
</dbReference>
<feature type="domain" description="PAC" evidence="7">
    <location>
        <begin position="321"/>
        <end position="360"/>
    </location>
</feature>
<feature type="non-terminal residue" evidence="8">
    <location>
        <position position="1"/>
    </location>
</feature>
<dbReference type="EMBL" id="QZAB01000427">
    <property type="protein sequence ID" value="RQD82780.1"/>
    <property type="molecule type" value="Genomic_DNA"/>
</dbReference>
<evidence type="ECO:0000259" key="7">
    <source>
        <dbReference type="PROSITE" id="PS50113"/>
    </source>
</evidence>
<dbReference type="GO" id="GO:0004673">
    <property type="term" value="F:protein histidine kinase activity"/>
    <property type="evidence" value="ECO:0007669"/>
    <property type="project" value="UniProtKB-EC"/>
</dbReference>
<dbReference type="EC" id="2.7.13.3" evidence="2"/>
<dbReference type="PANTHER" id="PTHR43304">
    <property type="entry name" value="PHYTOCHROME-LIKE PROTEIN CPH1"/>
    <property type="match status" value="1"/>
</dbReference>
<proteinExistence type="predicted"/>